<dbReference type="CDD" id="cd01277">
    <property type="entry name" value="HINT_subgroup"/>
    <property type="match status" value="1"/>
</dbReference>
<dbReference type="GO" id="GO:0003824">
    <property type="term" value="F:catalytic activity"/>
    <property type="evidence" value="ECO:0007669"/>
    <property type="project" value="InterPro"/>
</dbReference>
<organism evidence="5 7">
    <name type="scientific">Allomyces macrogynus (strain ATCC 38327)</name>
    <name type="common">Allomyces javanicus var. macrogynus</name>
    <dbReference type="NCBI Taxonomy" id="578462"/>
    <lineage>
        <taxon>Eukaryota</taxon>
        <taxon>Fungi</taxon>
        <taxon>Fungi incertae sedis</taxon>
        <taxon>Blastocladiomycota</taxon>
        <taxon>Blastocladiomycetes</taxon>
        <taxon>Blastocladiales</taxon>
        <taxon>Blastocladiaceae</taxon>
        <taxon>Allomyces</taxon>
    </lineage>
</organism>
<evidence type="ECO:0000313" key="5">
    <source>
        <dbReference type="EMBL" id="KNE57943.1"/>
    </source>
</evidence>
<dbReference type="Gene3D" id="3.30.428.10">
    <property type="entry name" value="HIT-like"/>
    <property type="match status" value="1"/>
</dbReference>
<dbReference type="OrthoDB" id="672793at2759"/>
<dbReference type="EMBL" id="GG745332">
    <property type="protein sequence ID" value="KNE57943.1"/>
    <property type="molecule type" value="Genomic_DNA"/>
</dbReference>
<dbReference type="eggNOG" id="KOG3275">
    <property type="taxonomic scope" value="Eukaryota"/>
</dbReference>
<keyword evidence="7" id="KW-1185">Reference proteome</keyword>
<dbReference type="VEuPathDB" id="FungiDB:AMAG_03457"/>
<accession>A0A0L0S5X0</accession>
<reference evidence="7" key="2">
    <citation type="submission" date="2009-11" db="EMBL/GenBank/DDBJ databases">
        <title>The Genome Sequence of Allomyces macrogynus strain ATCC 38327.</title>
        <authorList>
            <consortium name="The Broad Institute Genome Sequencing Platform"/>
            <person name="Russ C."/>
            <person name="Cuomo C."/>
            <person name="Shea T."/>
            <person name="Young S.K."/>
            <person name="Zeng Q."/>
            <person name="Koehrsen M."/>
            <person name="Haas B."/>
            <person name="Borodovsky M."/>
            <person name="Guigo R."/>
            <person name="Alvarado L."/>
            <person name="Berlin A."/>
            <person name="Borenstein D."/>
            <person name="Chen Z."/>
            <person name="Engels R."/>
            <person name="Freedman E."/>
            <person name="Gellesch M."/>
            <person name="Goldberg J."/>
            <person name="Griggs A."/>
            <person name="Gujja S."/>
            <person name="Heiman D."/>
            <person name="Hepburn T."/>
            <person name="Howarth C."/>
            <person name="Jen D."/>
            <person name="Larson L."/>
            <person name="Lewis B."/>
            <person name="Mehta T."/>
            <person name="Park D."/>
            <person name="Pearson M."/>
            <person name="Roberts A."/>
            <person name="Saif S."/>
            <person name="Shenoy N."/>
            <person name="Sisk P."/>
            <person name="Stolte C."/>
            <person name="Sykes S."/>
            <person name="Walk T."/>
            <person name="White J."/>
            <person name="Yandava C."/>
            <person name="Burger G."/>
            <person name="Gray M.W."/>
            <person name="Holland P.W.H."/>
            <person name="King N."/>
            <person name="Lang F.B.F."/>
            <person name="Roger A.J."/>
            <person name="Ruiz-Trillo I."/>
            <person name="Lander E."/>
            <person name="Nusbaum C."/>
        </authorList>
    </citation>
    <scope>NUCLEOTIDE SEQUENCE [LARGE SCALE GENOMIC DNA]</scope>
    <source>
        <strain evidence="7">ATCC 38327</strain>
    </source>
</reference>
<gene>
    <name evidence="6" type="ORF">AMAG_03457</name>
    <name evidence="5" type="ORF">AMAG_04778</name>
</gene>
<sequence>MAAAAANCIFCKIIRKEIPSLKLLETEKVYAFLDIGPLSEGHALVIPKHHGEFLHDIPADSLAEILPATKQVVEALRKGTGMTDYNILQNNGKAAHQFVPHVHFHIIPRRGSDGLGVGWDIKSYDKAKMAEIHEKVLAHL</sequence>
<evidence type="ECO:0000259" key="4">
    <source>
        <dbReference type="PROSITE" id="PS51084"/>
    </source>
</evidence>
<name>A0A0L0S5X0_ALLM3</name>
<dbReference type="VEuPathDB" id="FungiDB:AMAG_04778"/>
<dbReference type="Pfam" id="PF01230">
    <property type="entry name" value="HIT"/>
    <property type="match status" value="1"/>
</dbReference>
<evidence type="ECO:0000313" key="7">
    <source>
        <dbReference type="Proteomes" id="UP000054350"/>
    </source>
</evidence>
<proteinExistence type="predicted"/>
<dbReference type="InterPro" id="IPR039384">
    <property type="entry name" value="HINT"/>
</dbReference>
<dbReference type="SUPFAM" id="SSF54197">
    <property type="entry name" value="HIT-like"/>
    <property type="match status" value="1"/>
</dbReference>
<dbReference type="Proteomes" id="UP000054350">
    <property type="component" value="Unassembled WGS sequence"/>
</dbReference>
<reference evidence="5 7" key="1">
    <citation type="submission" date="2009-11" db="EMBL/GenBank/DDBJ databases">
        <title>Annotation of Allomyces macrogynus ATCC 38327.</title>
        <authorList>
            <consortium name="The Broad Institute Genome Sequencing Platform"/>
            <person name="Russ C."/>
            <person name="Cuomo C."/>
            <person name="Burger G."/>
            <person name="Gray M.W."/>
            <person name="Holland P.W.H."/>
            <person name="King N."/>
            <person name="Lang F.B.F."/>
            <person name="Roger A.J."/>
            <person name="Ruiz-Trillo I."/>
            <person name="Young S.K."/>
            <person name="Zeng Q."/>
            <person name="Gargeya S."/>
            <person name="Fitzgerald M."/>
            <person name="Haas B."/>
            <person name="Abouelleil A."/>
            <person name="Alvarado L."/>
            <person name="Arachchi H.M."/>
            <person name="Berlin A."/>
            <person name="Chapman S.B."/>
            <person name="Gearin G."/>
            <person name="Goldberg J."/>
            <person name="Griggs A."/>
            <person name="Gujja S."/>
            <person name="Hansen M."/>
            <person name="Heiman D."/>
            <person name="Howarth C."/>
            <person name="Larimer J."/>
            <person name="Lui A."/>
            <person name="MacDonald P.J.P."/>
            <person name="McCowen C."/>
            <person name="Montmayeur A."/>
            <person name="Murphy C."/>
            <person name="Neiman D."/>
            <person name="Pearson M."/>
            <person name="Priest M."/>
            <person name="Roberts A."/>
            <person name="Saif S."/>
            <person name="Shea T."/>
            <person name="Sisk P."/>
            <person name="Stolte C."/>
            <person name="Sykes S."/>
            <person name="Wortman J."/>
            <person name="Nusbaum C."/>
            <person name="Birren B."/>
        </authorList>
    </citation>
    <scope>NUCLEOTIDE SEQUENCE [LARGE SCALE GENOMIC DNA]</scope>
    <source>
        <strain evidence="5 7">ATCC 38327</strain>
    </source>
</reference>
<feature type="domain" description="HIT" evidence="4">
    <location>
        <begin position="9"/>
        <end position="116"/>
    </location>
</feature>
<dbReference type="InterPro" id="IPR036265">
    <property type="entry name" value="HIT-like_sf"/>
</dbReference>
<evidence type="ECO:0000256" key="3">
    <source>
        <dbReference type="PROSITE-ProRule" id="PRU00464"/>
    </source>
</evidence>
<dbReference type="GO" id="GO:0009117">
    <property type="term" value="P:nucleotide metabolic process"/>
    <property type="evidence" value="ECO:0007669"/>
    <property type="project" value="TreeGrafter"/>
</dbReference>
<dbReference type="InterPro" id="IPR001310">
    <property type="entry name" value="Histidine_triad_HIT"/>
</dbReference>
<evidence type="ECO:0000256" key="2">
    <source>
        <dbReference type="PIRSR" id="PIRSR601310-3"/>
    </source>
</evidence>
<dbReference type="PRINTS" id="PR00332">
    <property type="entry name" value="HISTRIAD"/>
</dbReference>
<dbReference type="PANTHER" id="PTHR46648">
    <property type="entry name" value="HIT FAMILY PROTEIN 1"/>
    <property type="match status" value="1"/>
</dbReference>
<dbReference type="PROSITE" id="PS00892">
    <property type="entry name" value="HIT_1"/>
    <property type="match status" value="1"/>
</dbReference>
<feature type="active site" description="Tele-AMP-histidine intermediate" evidence="1">
    <location>
        <position position="103"/>
    </location>
</feature>
<dbReference type="STRING" id="578462.A0A0L0S5X0"/>
<dbReference type="OMA" id="YRVVMNC"/>
<dbReference type="PROSITE" id="PS51084">
    <property type="entry name" value="HIT_2"/>
    <property type="match status" value="1"/>
</dbReference>
<evidence type="ECO:0000256" key="1">
    <source>
        <dbReference type="PIRSR" id="PIRSR601310-1"/>
    </source>
</evidence>
<feature type="short sequence motif" description="Histidine triad motif" evidence="2 3">
    <location>
        <begin position="101"/>
        <end position="105"/>
    </location>
</feature>
<dbReference type="InterPro" id="IPR019808">
    <property type="entry name" value="Histidine_triad_CS"/>
</dbReference>
<dbReference type="EMBL" id="GG745334">
    <property type="protein sequence ID" value="KNE59119.1"/>
    <property type="molecule type" value="Genomic_DNA"/>
</dbReference>
<dbReference type="PANTHER" id="PTHR46648:SF1">
    <property type="entry name" value="ADENOSINE 5'-MONOPHOSPHORAMIDASE HNT1"/>
    <property type="match status" value="1"/>
</dbReference>
<dbReference type="InterPro" id="IPR011146">
    <property type="entry name" value="HIT-like"/>
</dbReference>
<protein>
    <recommendedName>
        <fullName evidence="4">HIT domain-containing protein</fullName>
    </recommendedName>
</protein>
<dbReference type="AlphaFoldDB" id="A0A0L0S5X0"/>
<evidence type="ECO:0000313" key="6">
    <source>
        <dbReference type="EMBL" id="KNE59119.1"/>
    </source>
</evidence>